<evidence type="ECO:0008006" key="30">
    <source>
        <dbReference type="Google" id="ProtNLM"/>
    </source>
</evidence>
<dbReference type="Proteomes" id="UP000244005">
    <property type="component" value="Unassembled WGS sequence"/>
</dbReference>
<evidence type="ECO:0000256" key="9">
    <source>
        <dbReference type="ARBA" id="ARBA00022846"/>
    </source>
</evidence>
<keyword evidence="7" id="KW-0970">Cilium biogenesis/degradation</keyword>
<evidence type="ECO:0000259" key="18">
    <source>
        <dbReference type="Pfam" id="PF03028"/>
    </source>
</evidence>
<dbReference type="FunFam" id="1.10.8.710:FF:000004">
    <property type="entry name" value="Dynein axonemal heavy chain 6"/>
    <property type="match status" value="1"/>
</dbReference>
<dbReference type="InterPro" id="IPR042228">
    <property type="entry name" value="Dynein_linker_3"/>
</dbReference>
<feature type="compositionally biased region" description="Acidic residues" evidence="17">
    <location>
        <begin position="195"/>
        <end position="205"/>
    </location>
</feature>
<evidence type="ECO:0000256" key="5">
    <source>
        <dbReference type="ARBA" id="ARBA00022737"/>
    </source>
</evidence>
<dbReference type="Gene3D" id="1.20.920.20">
    <property type="match status" value="1"/>
</dbReference>
<dbReference type="EMBL" id="KZ772687">
    <property type="protein sequence ID" value="PTQ45266.1"/>
    <property type="molecule type" value="Genomic_DNA"/>
</dbReference>
<dbReference type="Gene3D" id="1.10.8.720">
    <property type="entry name" value="Region D6 of dynein motor"/>
    <property type="match status" value="1"/>
</dbReference>
<dbReference type="GO" id="GO:0008569">
    <property type="term" value="F:minus-end-directed microtubule motor activity"/>
    <property type="evidence" value="ECO:0007669"/>
    <property type="project" value="InterPro"/>
</dbReference>
<dbReference type="Gene3D" id="1.20.140.100">
    <property type="entry name" value="Dynein heavy chain, N-terminal domain 2"/>
    <property type="match status" value="1"/>
</dbReference>
<dbReference type="GO" id="GO:0045505">
    <property type="term" value="F:dynein intermediate chain binding"/>
    <property type="evidence" value="ECO:0007669"/>
    <property type="project" value="InterPro"/>
</dbReference>
<feature type="domain" description="Dynein heavy chain coiled coil stalk" evidence="21">
    <location>
        <begin position="2636"/>
        <end position="2979"/>
    </location>
</feature>
<evidence type="ECO:0000256" key="8">
    <source>
        <dbReference type="ARBA" id="ARBA00022840"/>
    </source>
</evidence>
<evidence type="ECO:0000259" key="19">
    <source>
        <dbReference type="Pfam" id="PF08393"/>
    </source>
</evidence>
<dbReference type="Gene3D" id="1.10.8.1220">
    <property type="match status" value="1"/>
</dbReference>
<dbReference type="Pfam" id="PF12780">
    <property type="entry name" value="AAA_8"/>
    <property type="match status" value="1"/>
</dbReference>
<dbReference type="OrthoDB" id="1904354at2759"/>
<feature type="region of interest" description="Disordered" evidence="17">
    <location>
        <begin position="105"/>
        <end position="132"/>
    </location>
</feature>
<dbReference type="Gene3D" id="1.20.58.1120">
    <property type="match status" value="1"/>
</dbReference>
<sequence>MMYLRGSTGYPYKRRKVHPANRPVNPLDDVLEFRLPECSCQTIPCSNNPSQYSKTNPSFAACTRTRHGRNSVQALHTVRVPKIFLIGAEEAERERQFLHHKKRIVESPSQDVDMDATEEEDEEEKEEELVLTRDPTSQYYYYEALPDPNLVIETTEPFVIPKVKFDPTDLGSFPTKASDLMLFREVKRKRVEQIAVDDLEDEESAQPERENPPGELLPPDPVRPARHLRLKYFDNPTLEIQHPSVVLKEVTLKQGCLPLEFAPQSDYRHTRIHMIRNLVVADEAFLRALQHFHSHLDIELFTLVCPLFYKQEKPWKLSKFERAQKAHIEDQTSYLKYEWPSRIAGMVEDLAPVVAELSEVAKDKLIKFVTRLDLTMSEQLQELVISSVEEFKTYIDFYRTKRTAIDDVKVYLAKPRLQSFIGELHVEVGRSSTFREGDFSVGEGKVEEVPKEPLFRLFLMVDDDRLIYKPSLEHVLQTMVALLEDMVECVQSVEGLKSRIRSLFTTSEPDILPAVSLEEQRVETARTIIEEVLELNFLVPKNLEQMYAVFQDLLELNVDEYLEKYQADNHTLEDYEAEVTRFLQVADHVKLRSDKETLASMFLIDCSRVRDVLGKKARSLAYQLCTQVMTETAKKNEVVRWKYTTMETRMLKPIDNAEDLDSMVKYIAEIRFDIPQRRQDVQQSQQVWEMLGRARFMVPEGEDDAFWQTVSWPQRIQRVVDEVEQSITRKKMAYSAEHNLNSKQLMIDIKALAEVMKEFMLLGQIEAWEERIIYCQEMEDKLKRYLDLASLYNSREEILGLFVTEYALIEQLEKAFELHGMLWHTCNDFLRIWPAWMDGPFQDINGEEMVLNMEKWFRASAKCAKMMTNVETKIVAEDLKKRITEFQVNVPFIAALRAPGMRDRHWKKLSEMLGFEVSLSFSTRKFITLKMPEYTPQCQEISEIASKEYGLERSLDKMQGEWMGINFDYKDWHSTGTSILCNIDDLQTQLDDQLLKTQSMQASPYVGPFEDRVKIWLEKLTLMKKIIDEWLKCQMQWTYLEPIFTSEDIMQQMPTEGRRFLQVDRVWRNIMKKLKMNPDAMSVGNDEEIYQDLIQNNKDLDVIQSGLNDYLETKRLAFPRFYFLSNDELLEILAETKDPLRVQPFLKKIFEGIHLIEFTPHLFIVAMLSEEGERVEFDMIVNPKAAKGAVEKWFTQVEQTMRTSLRYVTTRAFKAYAVKSRVEWLLDWPGQVAICVSQMYWTAEVIESIRQNNLREYEQKCTLQLQGIVNKVRGKLTKLERKTIGALIVLDVHARDVVKSLADAQLKDETDFDWICQLRYYFEEENVMVRMINAGLQYAFEYLGNSPRLVITPLTDRCYRTLMGALHLNLGGAPEGPAGTGKTETTKDLAKAIAMQCVVFNCSDGLDYLAMGKFFKGLASSGAWACFDEFNRIDLEVLSVIAQQILTIQRAKAALMTSFDFEGTRLTLKPSCSVFITMNPGYAGRSELPDNLKALFRTVAMMVPDYALISEITLYSYGYLEARELARKLVATYRLCSEQLSSQNHYDYGMRAVISVLRAAGAVKQKYPGEREDVLMLRSLKDVNLPKFLAHDIPLFEGILKDLFPGVALPAPDYKDMQEAIEANCLKFNLQPTSVFLEKIFQLYEMILVRHGLMLVGYSYGAKTECYRVLAAALSDLQARNLELITRYFVLNPKSIYIGQLYGQFDPVSHEWTDGVLAKIFRDAAVDTTPDRKWIIFDGPVDAVWIENMNTVLDDNKKLCLMSGEIIQMTSVMNLIFEVQDLAVASPATVSRCGMVYTEPSGLGFWPLITSWEKKTAENFHNLEDAMPMIRSMIRWLIEPCVDFVRKHCKELIATSPTNLVNSFLNMFESQLDEFKAAPVKEVQRGSIVVSEENSFLPAPKGNDLDVWIQCLFAMSVVWSIGATVDKEGRSRFDQFLRRLLNKEDDLGCDLSAGLVIQKPAFTMALPYPDANTVYDYCFWKVETSWKEWITTVDTRPPHHELSYTDIIVPTGDTARYSFLFVILVTHHKHVLFGGPTGTGKTVYIKHELGVTLDKDLYRSILMTFSAQTNANQTQDIIDSKLDKRKKGVFGPPAGSRCVIFIDDLNMPALEVYGAQPPIEILRQWMDHGGWYNREDNTFKVLVDIQFAAAMGPPGGGRNAVTPRYMRHFNVLSILDFDDSSLSRVFTTIMDWWIRKAHLPHEVTSITNILVTVTIEVYRAIQQELLPTPSKSHYLYNMRDISKVFQGVCMVGVTVGKKGLVRLWCHECLRVFHDRLVDDEDRYWFLNYMRSKIDKDLTLSLDYLFGVQDEGTNIVEALKNLTFGDIMDATAIPKRYEDIEDQEKLLSVMEEGLEEYNAQTRNTMSLVLFSYAAQHVLRISRIIRQPYGNALLVGVGGGGRQSLTRLATFMAGFGIFQIEITKLYGIMEWREDLKTVLKRAGGQNVSTVFLVNDTQLKLEQFLEDINNILNTGEVPNLYPKDEMMTILEILKPRAKRAGRDSSMQELYLYFVDQCRINLHLVICMSPFGGAFRTRLRMFPSLVNCCTIDWFSEWPEEALRSVASKFVSEIDIDESLHQHVRDMCMMFHQQSADLSKLYLQEQQRHFYITPTSYLQLLSTYNHLLTERRSEVNTLRNRYKMGMSQLMEAEGQVKIMQHELEALQPSLLKTAKETIELLKVVELDREEAKKTRSLVESEEAVAKVKAEEANLIKEECEADLAVALPALNAALAALDTLTKADITEVKAMKNPPKPVKLVMEAVCIMKEIKPKRIPDPKKPGDKINDYWGPAQNMLTDTAFLPSLKSFDKDHIPEQVIKVIQPYLKLDEFDPQVVKKASKAAYGLCCWVRAMDQYDKVIKVVAPKQAKLEAASAEFQTLQVALAKKKELLQSVEQKVQKLEENLQLVDKKKARLEAEVLYCQQKLARAEKLIGGLAGEKVRWTDVIEELSVVYHNLTGDTLLASGYIAYLGPVTLNYREKLLKGWSTVCKEYFIPCSEEFVLSKILGNPVTIRDWVIAGLPNDGFSIDNAIVMNLARRWPLLIDPQGQANKFIKNKEKENNLQVMKLSDLDFARKLEMCISFGFPLLIENIGEELDPTLEPLLVRAVFKSGGQLQIRLGDNTIIYNEKFRLYITTKLRNPHYAPEIAVKVTLLNFAITPEGLEDQLLGEAVKNERPDLEEQKTHLVVQGAENQKQLKNIEDRIIEVLTDQESNILESEKAIEIVSSSKILSTEIAEKQRSAVKTEAKIDEARKGYIPVARHVGALFFTISSLAFIDPMYQYSLTWYLQLFVVAMSESPKSTQLEARIESLNDYFTFLLYSNVCRSLFEKDKMLLSFLIGTTLALMQGKMTAEELRFLSAGPLTVDKNIPKNPVPWFASKQWAEMVEASKMESFQGLSADFISNPQKWKHIYDSQQPYEEDLPDEWGTKLTPFQRLIIIRLIRPDKIVMSTSSFILETMGQRYGEPPGFDLAKAYHDSNALSPLIFLLSPGSDPMAALLNFSEEFGRTVNTISLGQGQGPKAAALIAAAVHRGDWVVLQNCHLSASWMPHLERICEEITRETTNAAFRLWLTSYPSDQFPVSLLQNGVKMTNEAPKGLRANMLQSYQSYPLNDPKFFNMAGDKGPVWRKMLFGLCFFHAAVQERVKFGPLGWNIPYQFSDPDLKISMRQLQSFLIEFPESVPFKALLYLTGECNYGGRVTDAHDRRTLNSILSIIYTPRILNEDYWLSPSGTYFAPSDGEYSHYLEHIKAFPLIAMPEVFGLHENADITKDQQESNMFCSAVLSTQSATKAGAGKSRDQVILQLAEEMSSTLPADFDVELTRYKYPVLYKESMNSVLVQEMVRFNRLTSVTDTTLTLEICNGQLLL</sequence>
<dbReference type="Pfam" id="PF12775">
    <property type="entry name" value="AAA_7"/>
    <property type="match status" value="1"/>
</dbReference>
<evidence type="ECO:0000259" key="24">
    <source>
        <dbReference type="Pfam" id="PF17852"/>
    </source>
</evidence>
<dbReference type="Gene3D" id="1.20.920.30">
    <property type="match status" value="1"/>
</dbReference>
<accession>A0A2R6XGN2</accession>
<dbReference type="GO" id="GO:0005524">
    <property type="term" value="F:ATP binding"/>
    <property type="evidence" value="ECO:0007669"/>
    <property type="project" value="UniProtKB-KW"/>
</dbReference>
<dbReference type="FunFam" id="1.20.58.1120:FF:000005">
    <property type="entry name" value="Dynein, axonemal, heavy chain 12"/>
    <property type="match status" value="1"/>
</dbReference>
<dbReference type="InterPro" id="IPR027417">
    <property type="entry name" value="P-loop_NTPase"/>
</dbReference>
<evidence type="ECO:0000313" key="29">
    <source>
        <dbReference type="Proteomes" id="UP000244005"/>
    </source>
</evidence>
<dbReference type="Pfam" id="PF12774">
    <property type="entry name" value="AAA_6"/>
    <property type="match status" value="1"/>
</dbReference>
<evidence type="ECO:0000313" key="28">
    <source>
        <dbReference type="EMBL" id="PTQ45266.1"/>
    </source>
</evidence>
<comment type="similarity">
    <text evidence="2">Belongs to the dynein heavy chain family.</text>
</comment>
<keyword evidence="4" id="KW-0493">Microtubule</keyword>
<evidence type="ECO:0000256" key="16">
    <source>
        <dbReference type="SAM" id="Coils"/>
    </source>
</evidence>
<dbReference type="FunFam" id="1.20.920.20:FF:000006">
    <property type="entry name" value="Dynein, axonemal, heavy chain 6"/>
    <property type="match status" value="1"/>
</dbReference>
<dbReference type="Pfam" id="PF12777">
    <property type="entry name" value="MT"/>
    <property type="match status" value="1"/>
</dbReference>
<feature type="domain" description="Dynein heavy chain C-terminal" evidence="26">
    <location>
        <begin position="3767"/>
        <end position="3851"/>
    </location>
</feature>
<dbReference type="FunFam" id="1.10.8.1220:FF:000001">
    <property type="entry name" value="Dynein axonemal heavy chain 5"/>
    <property type="match status" value="1"/>
</dbReference>
<dbReference type="Gene3D" id="3.40.50.300">
    <property type="entry name" value="P-loop containing nucleotide triphosphate hydrolases"/>
    <property type="match status" value="5"/>
</dbReference>
<evidence type="ECO:0000256" key="11">
    <source>
        <dbReference type="ARBA" id="ARBA00023054"/>
    </source>
</evidence>
<evidence type="ECO:0000259" key="25">
    <source>
        <dbReference type="Pfam" id="PF18198"/>
    </source>
</evidence>
<dbReference type="FunFam" id="1.20.920.30:FF:000009">
    <property type="entry name" value="Dynein heavy chain 9"/>
    <property type="match status" value="1"/>
</dbReference>
<dbReference type="Gene3D" id="6.10.140.1060">
    <property type="match status" value="1"/>
</dbReference>
<feature type="domain" description="Dynein heavy chain hydrolytic ATP-binding dynein motor region" evidence="20">
    <location>
        <begin position="1338"/>
        <end position="1664"/>
    </location>
</feature>
<evidence type="ECO:0000256" key="17">
    <source>
        <dbReference type="SAM" id="MobiDB-lite"/>
    </source>
</evidence>
<dbReference type="Gene3D" id="3.20.180.20">
    <property type="entry name" value="Dynein heavy chain, N-terminal domain 2"/>
    <property type="match status" value="1"/>
</dbReference>
<dbReference type="Pfam" id="PF22597">
    <property type="entry name" value="DYN_lid"/>
    <property type="match status" value="1"/>
</dbReference>
<dbReference type="FunFam" id="1.10.287.2620:FF:000002">
    <property type="entry name" value="Dynein heavy chain 2, axonemal"/>
    <property type="match status" value="1"/>
</dbReference>
<evidence type="ECO:0000259" key="23">
    <source>
        <dbReference type="Pfam" id="PF12781"/>
    </source>
</evidence>
<proteinExistence type="inferred from homology"/>
<name>A0A2R6XGN2_MARPO</name>
<keyword evidence="5" id="KW-0677">Repeat</keyword>
<dbReference type="GO" id="GO:0051959">
    <property type="term" value="F:dynein light intermediate chain binding"/>
    <property type="evidence" value="ECO:0007669"/>
    <property type="project" value="InterPro"/>
</dbReference>
<dbReference type="InterPro" id="IPR041466">
    <property type="entry name" value="Dynein_AAA5_ext"/>
</dbReference>
<feature type="domain" description="Dynein heavy chain linker" evidence="19">
    <location>
        <begin position="810"/>
        <end position="1211"/>
    </location>
</feature>
<dbReference type="InterPro" id="IPR013602">
    <property type="entry name" value="Dynein_heavy_linker"/>
</dbReference>
<dbReference type="Pfam" id="PF18199">
    <property type="entry name" value="Dynein_C"/>
    <property type="match status" value="1"/>
</dbReference>
<evidence type="ECO:0000259" key="27">
    <source>
        <dbReference type="Pfam" id="PF22597"/>
    </source>
</evidence>
<evidence type="ECO:0000256" key="10">
    <source>
        <dbReference type="ARBA" id="ARBA00023017"/>
    </source>
</evidence>
<feature type="domain" description="Dynein heavy chain AAA lid" evidence="25">
    <location>
        <begin position="3622"/>
        <end position="3761"/>
    </location>
</feature>
<evidence type="ECO:0000256" key="13">
    <source>
        <dbReference type="ARBA" id="ARBA00023175"/>
    </source>
</evidence>
<dbReference type="Pfam" id="PF03028">
    <property type="entry name" value="Dynein_heavy"/>
    <property type="match status" value="1"/>
</dbReference>
<dbReference type="FunFam" id="1.10.8.720:FF:000001">
    <property type="entry name" value="dynein heavy chain 7, axonemal"/>
    <property type="match status" value="1"/>
</dbReference>
<keyword evidence="14" id="KW-0206">Cytoskeleton</keyword>
<feature type="coiled-coil region" evidence="16">
    <location>
        <begin position="2865"/>
        <end position="2927"/>
    </location>
</feature>
<dbReference type="FunFam" id="3.40.50.300:FF:000044">
    <property type="entry name" value="Dynein heavy chain 5, axonemal"/>
    <property type="match status" value="1"/>
</dbReference>
<dbReference type="InterPro" id="IPR054354">
    <property type="entry name" value="DYNC2H1-like_lid"/>
</dbReference>
<keyword evidence="11 16" id="KW-0175">Coiled coil</keyword>
<evidence type="ECO:0000256" key="3">
    <source>
        <dbReference type="ARBA" id="ARBA00022490"/>
    </source>
</evidence>
<evidence type="ECO:0000259" key="20">
    <source>
        <dbReference type="Pfam" id="PF12774"/>
    </source>
</evidence>
<dbReference type="InterPro" id="IPR043157">
    <property type="entry name" value="Dynein_AAA1S"/>
</dbReference>
<dbReference type="InterPro" id="IPR004273">
    <property type="entry name" value="Dynein_heavy_D6_P-loop"/>
</dbReference>
<evidence type="ECO:0000256" key="4">
    <source>
        <dbReference type="ARBA" id="ARBA00022701"/>
    </source>
</evidence>
<dbReference type="InterPro" id="IPR041658">
    <property type="entry name" value="AAA_lid_11"/>
</dbReference>
<protein>
    <recommendedName>
        <fullName evidence="30">Dynein heavy chain 3, axonemal</fullName>
    </recommendedName>
</protein>
<dbReference type="Pfam" id="PF17852">
    <property type="entry name" value="Dynein_AAA_lid"/>
    <property type="match status" value="1"/>
</dbReference>
<dbReference type="Gene3D" id="1.10.287.2620">
    <property type="match status" value="1"/>
</dbReference>
<keyword evidence="3" id="KW-0963">Cytoplasm</keyword>
<keyword evidence="15" id="KW-0966">Cell projection</keyword>
<dbReference type="InterPro" id="IPR042219">
    <property type="entry name" value="AAA_lid_11_sf"/>
</dbReference>
<dbReference type="InterPro" id="IPR035706">
    <property type="entry name" value="AAA_9"/>
</dbReference>
<feature type="domain" description="Dynein heavy chain region D6 P-loop" evidence="18">
    <location>
        <begin position="3476"/>
        <end position="3586"/>
    </location>
</feature>
<evidence type="ECO:0000256" key="6">
    <source>
        <dbReference type="ARBA" id="ARBA00022741"/>
    </source>
</evidence>
<dbReference type="Gramene" id="Mp2g07870.1">
    <property type="protein sequence ID" value="Mp2g07870.1.cds"/>
    <property type="gene ID" value="Mp2g07870"/>
</dbReference>
<reference evidence="29" key="1">
    <citation type="journal article" date="2017" name="Cell">
        <title>Insights into land plant evolution garnered from the Marchantia polymorpha genome.</title>
        <authorList>
            <person name="Bowman J.L."/>
            <person name="Kohchi T."/>
            <person name="Yamato K.T."/>
            <person name="Jenkins J."/>
            <person name="Shu S."/>
            <person name="Ishizaki K."/>
            <person name="Yamaoka S."/>
            <person name="Nishihama R."/>
            <person name="Nakamura Y."/>
            <person name="Berger F."/>
            <person name="Adam C."/>
            <person name="Aki S.S."/>
            <person name="Althoff F."/>
            <person name="Araki T."/>
            <person name="Arteaga-Vazquez M.A."/>
            <person name="Balasubrmanian S."/>
            <person name="Barry K."/>
            <person name="Bauer D."/>
            <person name="Boehm C.R."/>
            <person name="Briginshaw L."/>
            <person name="Caballero-Perez J."/>
            <person name="Catarino B."/>
            <person name="Chen F."/>
            <person name="Chiyoda S."/>
            <person name="Chovatia M."/>
            <person name="Davies K.M."/>
            <person name="Delmans M."/>
            <person name="Demura T."/>
            <person name="Dierschke T."/>
            <person name="Dolan L."/>
            <person name="Dorantes-Acosta A.E."/>
            <person name="Eklund D.M."/>
            <person name="Florent S.N."/>
            <person name="Flores-Sandoval E."/>
            <person name="Fujiyama A."/>
            <person name="Fukuzawa H."/>
            <person name="Galik B."/>
            <person name="Grimanelli D."/>
            <person name="Grimwood J."/>
            <person name="Grossniklaus U."/>
            <person name="Hamada T."/>
            <person name="Haseloff J."/>
            <person name="Hetherington A.J."/>
            <person name="Higo A."/>
            <person name="Hirakawa Y."/>
            <person name="Hundley H.N."/>
            <person name="Ikeda Y."/>
            <person name="Inoue K."/>
            <person name="Inoue S.I."/>
            <person name="Ishida S."/>
            <person name="Jia Q."/>
            <person name="Kakita M."/>
            <person name="Kanazawa T."/>
            <person name="Kawai Y."/>
            <person name="Kawashima T."/>
            <person name="Kennedy M."/>
            <person name="Kinose K."/>
            <person name="Kinoshita T."/>
            <person name="Kohara Y."/>
            <person name="Koide E."/>
            <person name="Komatsu K."/>
            <person name="Kopischke S."/>
            <person name="Kubo M."/>
            <person name="Kyozuka J."/>
            <person name="Lagercrantz U."/>
            <person name="Lin S.S."/>
            <person name="Lindquist E."/>
            <person name="Lipzen A.M."/>
            <person name="Lu C.W."/>
            <person name="De Luna E."/>
            <person name="Martienssen R.A."/>
            <person name="Minamino N."/>
            <person name="Mizutani M."/>
            <person name="Mizutani M."/>
            <person name="Mochizuki N."/>
            <person name="Monte I."/>
            <person name="Mosher R."/>
            <person name="Nagasaki H."/>
            <person name="Nakagami H."/>
            <person name="Naramoto S."/>
            <person name="Nishitani K."/>
            <person name="Ohtani M."/>
            <person name="Okamoto T."/>
            <person name="Okumura M."/>
            <person name="Phillips J."/>
            <person name="Pollak B."/>
            <person name="Reinders A."/>
            <person name="Rovekamp M."/>
            <person name="Sano R."/>
            <person name="Sawa S."/>
            <person name="Schmid M.W."/>
            <person name="Shirakawa M."/>
            <person name="Solano R."/>
            <person name="Spunde A."/>
            <person name="Suetsugu N."/>
            <person name="Sugano S."/>
            <person name="Sugiyama A."/>
            <person name="Sun R."/>
            <person name="Suzuki Y."/>
            <person name="Takenaka M."/>
            <person name="Takezawa D."/>
            <person name="Tomogane H."/>
            <person name="Tsuzuki M."/>
            <person name="Ueda T."/>
            <person name="Umeda M."/>
            <person name="Ward J.M."/>
            <person name="Watanabe Y."/>
            <person name="Yazaki K."/>
            <person name="Yokoyama R."/>
            <person name="Yoshitake Y."/>
            <person name="Yotsui I."/>
            <person name="Zachgo S."/>
            <person name="Schmutz J."/>
        </authorList>
    </citation>
    <scope>NUCLEOTIDE SEQUENCE [LARGE SCALE GENOMIC DNA]</scope>
    <source>
        <strain evidence="29">Tak-1</strain>
    </source>
</reference>
<evidence type="ECO:0000256" key="14">
    <source>
        <dbReference type="ARBA" id="ARBA00023212"/>
    </source>
</evidence>
<keyword evidence="9" id="KW-0282">Flagellum</keyword>
<dbReference type="OMA" id="TSIFEWT"/>
<gene>
    <name evidence="28" type="ORF">MARPO_0015s0073</name>
</gene>
<evidence type="ECO:0000259" key="22">
    <source>
        <dbReference type="Pfam" id="PF12780"/>
    </source>
</evidence>
<dbReference type="GO" id="GO:0005874">
    <property type="term" value="C:microtubule"/>
    <property type="evidence" value="ECO:0007669"/>
    <property type="project" value="UniProtKB-KW"/>
</dbReference>
<comment type="subcellular location">
    <subcellularLocation>
        <location evidence="1">Cytoplasm</location>
        <location evidence="1">Cytoskeleton</location>
        <location evidence="1">Flagellum axoneme</location>
    </subcellularLocation>
</comment>
<feature type="domain" description="Dynein 2 heavy chain 1 cytoplasmic ATPase lid" evidence="27">
    <location>
        <begin position="2202"/>
        <end position="2282"/>
    </location>
</feature>
<organism evidence="28 29">
    <name type="scientific">Marchantia polymorpha</name>
    <name type="common">Common liverwort</name>
    <name type="synonym">Marchantia aquatica</name>
    <dbReference type="NCBI Taxonomy" id="3197"/>
    <lineage>
        <taxon>Eukaryota</taxon>
        <taxon>Viridiplantae</taxon>
        <taxon>Streptophyta</taxon>
        <taxon>Embryophyta</taxon>
        <taxon>Marchantiophyta</taxon>
        <taxon>Marchantiopsida</taxon>
        <taxon>Marchantiidae</taxon>
        <taxon>Marchantiales</taxon>
        <taxon>Marchantiaceae</taxon>
        <taxon>Marchantia</taxon>
    </lineage>
</organism>
<dbReference type="InterPro" id="IPR026983">
    <property type="entry name" value="DHC"/>
</dbReference>
<dbReference type="InterPro" id="IPR024743">
    <property type="entry name" value="Dynein_HC_stalk"/>
</dbReference>
<evidence type="ECO:0000259" key="26">
    <source>
        <dbReference type="Pfam" id="PF18199"/>
    </source>
</evidence>
<dbReference type="Gene3D" id="1.10.8.710">
    <property type="match status" value="1"/>
</dbReference>
<evidence type="ECO:0000256" key="15">
    <source>
        <dbReference type="ARBA" id="ARBA00023273"/>
    </source>
</evidence>
<dbReference type="InterPro" id="IPR041228">
    <property type="entry name" value="Dynein_C"/>
</dbReference>
<dbReference type="FunFam" id="3.40.50.300:FF:001145">
    <property type="entry name" value="Putative dynein heavy chain"/>
    <property type="match status" value="1"/>
</dbReference>
<dbReference type="SUPFAM" id="SSF52540">
    <property type="entry name" value="P-loop containing nucleoside triphosphate hydrolases"/>
    <property type="match status" value="4"/>
</dbReference>
<dbReference type="PANTHER" id="PTHR45703:SF38">
    <property type="entry name" value="DYNEINS HEAVY CHAIN"/>
    <property type="match status" value="1"/>
</dbReference>
<feature type="domain" description="Dynein heavy chain AAA module D4" evidence="22">
    <location>
        <begin position="2364"/>
        <end position="2622"/>
    </location>
</feature>
<dbReference type="GO" id="GO:0005858">
    <property type="term" value="C:axonemal dynein complex"/>
    <property type="evidence" value="ECO:0007669"/>
    <property type="project" value="UniProtKB-ARBA"/>
</dbReference>
<evidence type="ECO:0000256" key="2">
    <source>
        <dbReference type="ARBA" id="ARBA00008887"/>
    </source>
</evidence>
<evidence type="ECO:0000256" key="7">
    <source>
        <dbReference type="ARBA" id="ARBA00022794"/>
    </source>
</evidence>
<dbReference type="FunFam" id="3.40.50.300:FF:002141">
    <property type="entry name" value="Dynein heavy chain"/>
    <property type="match status" value="1"/>
</dbReference>
<dbReference type="GO" id="GO:0007018">
    <property type="term" value="P:microtubule-based movement"/>
    <property type="evidence" value="ECO:0007669"/>
    <property type="project" value="InterPro"/>
</dbReference>
<dbReference type="FunFam" id="1.20.140.100:FF:000004">
    <property type="entry name" value="Dynein axonemal heavy chain 6"/>
    <property type="match status" value="1"/>
</dbReference>
<keyword evidence="13" id="KW-0505">Motor protein</keyword>
<evidence type="ECO:0000256" key="12">
    <source>
        <dbReference type="ARBA" id="ARBA00023069"/>
    </source>
</evidence>
<feature type="region of interest" description="Disordered" evidence="17">
    <location>
        <begin position="195"/>
        <end position="221"/>
    </location>
</feature>
<dbReference type="InterPro" id="IPR024317">
    <property type="entry name" value="Dynein_heavy_chain_D4_dom"/>
</dbReference>
<keyword evidence="8" id="KW-0067">ATP-binding</keyword>
<keyword evidence="6" id="KW-0547">Nucleotide-binding</keyword>
<keyword evidence="29" id="KW-1185">Reference proteome</keyword>
<evidence type="ECO:0000256" key="1">
    <source>
        <dbReference type="ARBA" id="ARBA00004611"/>
    </source>
</evidence>
<dbReference type="Pfam" id="PF18198">
    <property type="entry name" value="AAA_lid_11"/>
    <property type="match status" value="1"/>
</dbReference>
<dbReference type="FunFam" id="3.40.50.300:FF:001328">
    <property type="entry name" value="Dynein heavy chain 6, axonemal"/>
    <property type="match status" value="1"/>
</dbReference>
<feature type="domain" description="Dynein heavy chain AAA 5 extension" evidence="24">
    <location>
        <begin position="1831"/>
        <end position="1989"/>
    </location>
</feature>
<dbReference type="InterPro" id="IPR035699">
    <property type="entry name" value="AAA_6"/>
</dbReference>
<keyword evidence="10" id="KW-0243">Dynein</keyword>
<dbReference type="Pfam" id="PF08393">
    <property type="entry name" value="DHC_N2"/>
    <property type="match status" value="1"/>
</dbReference>
<feature type="domain" description="Dynein heavy chain ATP-binding dynein motor region" evidence="23">
    <location>
        <begin position="3009"/>
        <end position="3230"/>
    </location>
</feature>
<keyword evidence="12" id="KW-0969">Cilium</keyword>
<dbReference type="FunFam" id="3.40.50.300:FF:000362">
    <property type="entry name" value="Dynein, axonemal, heavy chain 6"/>
    <property type="match status" value="1"/>
</dbReference>
<dbReference type="InterPro" id="IPR042222">
    <property type="entry name" value="Dynein_2_N"/>
</dbReference>
<dbReference type="GO" id="GO:0060271">
    <property type="term" value="P:cilium assembly"/>
    <property type="evidence" value="ECO:0007669"/>
    <property type="project" value="UniProtKB-ARBA"/>
</dbReference>
<feature type="compositionally biased region" description="Acidic residues" evidence="17">
    <location>
        <begin position="112"/>
        <end position="129"/>
    </location>
</feature>
<dbReference type="PANTHER" id="PTHR45703">
    <property type="entry name" value="DYNEIN HEAVY CHAIN"/>
    <property type="match status" value="1"/>
</dbReference>
<dbReference type="FunFam" id="3.20.180.20:FF:000003">
    <property type="entry name" value="Dynein heavy chain 12, axonemal"/>
    <property type="match status" value="1"/>
</dbReference>
<evidence type="ECO:0000259" key="21">
    <source>
        <dbReference type="Pfam" id="PF12777"/>
    </source>
</evidence>
<dbReference type="Gene3D" id="1.20.1270.280">
    <property type="match status" value="1"/>
</dbReference>
<dbReference type="Gene3D" id="1.10.472.130">
    <property type="match status" value="1"/>
</dbReference>
<dbReference type="Pfam" id="PF12781">
    <property type="entry name" value="AAA_9"/>
    <property type="match status" value="1"/>
</dbReference>